<dbReference type="Proteomes" id="UP000807504">
    <property type="component" value="Unassembled WGS sequence"/>
</dbReference>
<evidence type="ECO:0000313" key="1">
    <source>
        <dbReference type="EMBL" id="KAF8763241.1"/>
    </source>
</evidence>
<dbReference type="AlphaFoldDB" id="A0A8T0DZY2"/>
<accession>A0A8T0DZY2</accession>
<reference evidence="1" key="1">
    <citation type="journal article" date="2020" name="bioRxiv">
        <title>Chromosome-level reference genome of the European wasp spider Argiope bruennichi: a resource for studies on range expansion and evolutionary adaptation.</title>
        <authorList>
            <person name="Sheffer M.M."/>
            <person name="Hoppe A."/>
            <person name="Krehenwinkel H."/>
            <person name="Uhl G."/>
            <person name="Kuss A.W."/>
            <person name="Jensen L."/>
            <person name="Jensen C."/>
            <person name="Gillespie R.G."/>
            <person name="Hoff K.J."/>
            <person name="Prost S."/>
        </authorList>
    </citation>
    <scope>NUCLEOTIDE SEQUENCE</scope>
</reference>
<evidence type="ECO:0000313" key="2">
    <source>
        <dbReference type="Proteomes" id="UP000807504"/>
    </source>
</evidence>
<protein>
    <submittedName>
        <fullName evidence="1">Uncharacterized protein</fullName>
    </submittedName>
</protein>
<reference evidence="1" key="2">
    <citation type="submission" date="2020-06" db="EMBL/GenBank/DDBJ databases">
        <authorList>
            <person name="Sheffer M."/>
        </authorList>
    </citation>
    <scope>NUCLEOTIDE SEQUENCE</scope>
</reference>
<sequence>MNVLIRGFSKVLEKRVRALIQKEATLRDCDKLPETGPCKGHTSLDTTTTDSLTRVIFLFMEDAVETRTTSRLRKNVTRNVEYNAKKMRTTKIAGRRVH</sequence>
<comment type="caution">
    <text evidence="1">The sequence shown here is derived from an EMBL/GenBank/DDBJ whole genome shotgun (WGS) entry which is preliminary data.</text>
</comment>
<name>A0A8T0DZY2_ARGBR</name>
<proteinExistence type="predicted"/>
<gene>
    <name evidence="1" type="ORF">HNY73_021443</name>
</gene>
<organism evidence="1 2">
    <name type="scientific">Argiope bruennichi</name>
    <name type="common">Wasp spider</name>
    <name type="synonym">Aranea bruennichi</name>
    <dbReference type="NCBI Taxonomy" id="94029"/>
    <lineage>
        <taxon>Eukaryota</taxon>
        <taxon>Metazoa</taxon>
        <taxon>Ecdysozoa</taxon>
        <taxon>Arthropoda</taxon>
        <taxon>Chelicerata</taxon>
        <taxon>Arachnida</taxon>
        <taxon>Araneae</taxon>
        <taxon>Araneomorphae</taxon>
        <taxon>Entelegynae</taxon>
        <taxon>Araneoidea</taxon>
        <taxon>Araneidae</taxon>
        <taxon>Argiope</taxon>
    </lineage>
</organism>
<keyword evidence="2" id="KW-1185">Reference proteome</keyword>
<dbReference type="EMBL" id="JABXBU010002231">
    <property type="protein sequence ID" value="KAF8763241.1"/>
    <property type="molecule type" value="Genomic_DNA"/>
</dbReference>